<evidence type="ECO:0000313" key="2">
    <source>
        <dbReference type="Proteomes" id="UP001054945"/>
    </source>
</evidence>
<dbReference type="AlphaFoldDB" id="A0AAV4U470"/>
<evidence type="ECO:0000313" key="1">
    <source>
        <dbReference type="EMBL" id="GIY52596.1"/>
    </source>
</evidence>
<accession>A0AAV4U470</accession>
<dbReference type="EMBL" id="BPLR01012260">
    <property type="protein sequence ID" value="GIY52596.1"/>
    <property type="molecule type" value="Genomic_DNA"/>
</dbReference>
<name>A0AAV4U470_CAEEX</name>
<dbReference type="Proteomes" id="UP001054945">
    <property type="component" value="Unassembled WGS sequence"/>
</dbReference>
<reference evidence="1 2" key="1">
    <citation type="submission" date="2021-06" db="EMBL/GenBank/DDBJ databases">
        <title>Caerostris extrusa draft genome.</title>
        <authorList>
            <person name="Kono N."/>
            <person name="Arakawa K."/>
        </authorList>
    </citation>
    <scope>NUCLEOTIDE SEQUENCE [LARGE SCALE GENOMIC DNA]</scope>
</reference>
<protein>
    <submittedName>
        <fullName evidence="1">Uncharacterized protein</fullName>
    </submittedName>
</protein>
<comment type="caution">
    <text evidence="1">The sequence shown here is derived from an EMBL/GenBank/DDBJ whole genome shotgun (WGS) entry which is preliminary data.</text>
</comment>
<proteinExistence type="predicted"/>
<sequence>TCYGYPQGYDEGGRYVGKVHCEDADVLLPARRFALVGREVVQGFTRVLTVVMSQNGEDSQAAHDDKEQQQKTIHCDYFRRSKDWRGQSYL</sequence>
<keyword evidence="2" id="KW-1185">Reference proteome</keyword>
<feature type="non-terminal residue" evidence="1">
    <location>
        <position position="1"/>
    </location>
</feature>
<gene>
    <name evidence="1" type="ORF">CEXT_770521</name>
</gene>
<organism evidence="1 2">
    <name type="scientific">Caerostris extrusa</name>
    <name type="common">Bark spider</name>
    <name type="synonym">Caerostris bankana</name>
    <dbReference type="NCBI Taxonomy" id="172846"/>
    <lineage>
        <taxon>Eukaryota</taxon>
        <taxon>Metazoa</taxon>
        <taxon>Ecdysozoa</taxon>
        <taxon>Arthropoda</taxon>
        <taxon>Chelicerata</taxon>
        <taxon>Arachnida</taxon>
        <taxon>Araneae</taxon>
        <taxon>Araneomorphae</taxon>
        <taxon>Entelegynae</taxon>
        <taxon>Araneoidea</taxon>
        <taxon>Araneidae</taxon>
        <taxon>Caerostris</taxon>
    </lineage>
</organism>